<protein>
    <submittedName>
        <fullName evidence="2">Copper chaperone PCu(A)C</fullName>
    </submittedName>
</protein>
<dbReference type="KEGG" id="erz:ER308_21205"/>
<feature type="region of interest" description="Disordered" evidence="1">
    <location>
        <begin position="145"/>
        <end position="180"/>
    </location>
</feature>
<dbReference type="RefSeq" id="WP_131156817.1">
    <property type="nucleotide sequence ID" value="NZ_CP036402.1"/>
</dbReference>
<sequence length="180" mass="18623">MLVAGLAGMLPRRLVLTVVATVALAGCEGEAEITADDARSPEPPTHDVAAVYLELVNRGDADAVLVDVSTEHAADVELHETVVDDGAATMREADELVVPAGERVALEEGGWHLMLVEPEPLSVGDRIDLTLEFDAHEPIAVDVTVTELGGPGEDGGHGDDGSHGDGEDDGDGGDDEDEDG</sequence>
<dbReference type="InterPro" id="IPR058248">
    <property type="entry name" value="Lxx211020-like"/>
</dbReference>
<dbReference type="Pfam" id="PF04314">
    <property type="entry name" value="PCuAC"/>
    <property type="match status" value="1"/>
</dbReference>
<dbReference type="PANTHER" id="PTHR36302">
    <property type="entry name" value="BLR7088 PROTEIN"/>
    <property type="match status" value="1"/>
</dbReference>
<dbReference type="OrthoDB" id="9796962at2"/>
<dbReference type="AlphaFoldDB" id="A0A411YKW1"/>
<accession>A0A411YKW1</accession>
<dbReference type="InterPro" id="IPR007410">
    <property type="entry name" value="LpqE-like"/>
</dbReference>
<proteinExistence type="predicted"/>
<dbReference type="EMBL" id="CP036402">
    <property type="protein sequence ID" value="QBI21826.1"/>
    <property type="molecule type" value="Genomic_DNA"/>
</dbReference>
<evidence type="ECO:0000313" key="2">
    <source>
        <dbReference type="EMBL" id="QBI21826.1"/>
    </source>
</evidence>
<dbReference type="PANTHER" id="PTHR36302:SF1">
    <property type="entry name" value="COPPER CHAPERONE PCU(A)C"/>
    <property type="match status" value="1"/>
</dbReference>
<evidence type="ECO:0000256" key="1">
    <source>
        <dbReference type="SAM" id="MobiDB-lite"/>
    </source>
</evidence>
<gene>
    <name evidence="2" type="ORF">ER308_21205</name>
</gene>
<feature type="compositionally biased region" description="Acidic residues" evidence="1">
    <location>
        <begin position="166"/>
        <end position="180"/>
    </location>
</feature>
<dbReference type="Proteomes" id="UP000291469">
    <property type="component" value="Chromosome"/>
</dbReference>
<dbReference type="SUPFAM" id="SSF110087">
    <property type="entry name" value="DR1885-like metal-binding protein"/>
    <property type="match status" value="1"/>
</dbReference>
<evidence type="ECO:0000313" key="3">
    <source>
        <dbReference type="Proteomes" id="UP000291469"/>
    </source>
</evidence>
<dbReference type="Gene3D" id="2.60.40.1890">
    <property type="entry name" value="PCu(A)C copper chaperone"/>
    <property type="match status" value="1"/>
</dbReference>
<name>A0A411YKW1_9ACTN</name>
<organism evidence="2 3">
    <name type="scientific">Egibacter rhizosphaerae</name>
    <dbReference type="NCBI Taxonomy" id="1670831"/>
    <lineage>
        <taxon>Bacteria</taxon>
        <taxon>Bacillati</taxon>
        <taxon>Actinomycetota</taxon>
        <taxon>Nitriliruptoria</taxon>
        <taxon>Egibacterales</taxon>
        <taxon>Egibacteraceae</taxon>
        <taxon>Egibacter</taxon>
    </lineage>
</organism>
<keyword evidence="3" id="KW-1185">Reference proteome</keyword>
<reference evidence="2 3" key="1">
    <citation type="submission" date="2019-01" db="EMBL/GenBank/DDBJ databases">
        <title>Egibacter rhizosphaerae EGI 80759T.</title>
        <authorList>
            <person name="Chen D.-D."/>
            <person name="Tian Y."/>
            <person name="Jiao J.-Y."/>
            <person name="Zhang X.-T."/>
            <person name="Zhang Y.-G."/>
            <person name="Zhang Y."/>
            <person name="Xiao M."/>
            <person name="Shu W.-S."/>
            <person name="Li W.-J."/>
        </authorList>
    </citation>
    <scope>NUCLEOTIDE SEQUENCE [LARGE SCALE GENOMIC DNA]</scope>
    <source>
        <strain evidence="2 3">EGI 80759</strain>
    </source>
</reference>
<feature type="compositionally biased region" description="Basic and acidic residues" evidence="1">
    <location>
        <begin position="154"/>
        <end position="165"/>
    </location>
</feature>
<dbReference type="InterPro" id="IPR036182">
    <property type="entry name" value="PCuAC_sf"/>
</dbReference>